<evidence type="ECO:0000256" key="6">
    <source>
        <dbReference type="ARBA" id="ARBA00023065"/>
    </source>
</evidence>
<dbReference type="Proteomes" id="UP000184114">
    <property type="component" value="Unassembled WGS sequence"/>
</dbReference>
<feature type="domain" description="RCK C-terminal" evidence="8">
    <location>
        <begin position="365"/>
        <end position="446"/>
    </location>
</feature>
<evidence type="ECO:0000256" key="5">
    <source>
        <dbReference type="ARBA" id="ARBA00023027"/>
    </source>
</evidence>
<dbReference type="InterPro" id="IPR050721">
    <property type="entry name" value="Trk_Ktr_HKT_K-transport"/>
</dbReference>
<evidence type="ECO:0000256" key="4">
    <source>
        <dbReference type="ARBA" id="ARBA00022958"/>
    </source>
</evidence>
<feature type="domain" description="RCK C-terminal" evidence="8">
    <location>
        <begin position="140"/>
        <end position="221"/>
    </location>
</feature>
<dbReference type="GO" id="GO:0005886">
    <property type="term" value="C:plasma membrane"/>
    <property type="evidence" value="ECO:0007669"/>
    <property type="project" value="InterPro"/>
</dbReference>
<dbReference type="PANTHER" id="PTHR43833:SF5">
    <property type="entry name" value="TRK SYSTEM POTASSIUM UPTAKE PROTEIN TRKA"/>
    <property type="match status" value="1"/>
</dbReference>
<dbReference type="PANTHER" id="PTHR43833">
    <property type="entry name" value="POTASSIUM CHANNEL PROTEIN 2-RELATED-RELATED"/>
    <property type="match status" value="1"/>
</dbReference>
<evidence type="ECO:0000256" key="2">
    <source>
        <dbReference type="ARBA" id="ARBA00022448"/>
    </source>
</evidence>
<evidence type="ECO:0000256" key="1">
    <source>
        <dbReference type="ARBA" id="ARBA00017378"/>
    </source>
</evidence>
<protein>
    <recommendedName>
        <fullName evidence="1">Trk system potassium uptake protein TrkA</fullName>
    </recommendedName>
</protein>
<reference evidence="10" key="1">
    <citation type="submission" date="2016-11" db="EMBL/GenBank/DDBJ databases">
        <authorList>
            <person name="Varghese N."/>
            <person name="Submissions S."/>
        </authorList>
    </citation>
    <scope>NUCLEOTIDE SEQUENCE [LARGE SCALE GENOMIC DNA]</scope>
    <source>
        <strain evidence="10">DSM 18095</strain>
    </source>
</reference>
<dbReference type="NCBIfam" id="NF007032">
    <property type="entry name" value="PRK09496.1-4"/>
    <property type="match status" value="1"/>
</dbReference>
<dbReference type="NCBIfam" id="NF007031">
    <property type="entry name" value="PRK09496.1-2"/>
    <property type="match status" value="1"/>
</dbReference>
<gene>
    <name evidence="9" type="ORF">SAMN02745784_00686</name>
</gene>
<dbReference type="EMBL" id="FQTY01000002">
    <property type="protein sequence ID" value="SHE44086.1"/>
    <property type="molecule type" value="Genomic_DNA"/>
</dbReference>
<dbReference type="AlphaFoldDB" id="A0A1M4TI17"/>
<dbReference type="NCBIfam" id="NF007039">
    <property type="entry name" value="PRK09496.3-2"/>
    <property type="match status" value="1"/>
</dbReference>
<keyword evidence="3" id="KW-0633">Potassium transport</keyword>
<dbReference type="GeneID" id="90996464"/>
<proteinExistence type="predicted"/>
<dbReference type="Gene3D" id="3.40.50.720">
    <property type="entry name" value="NAD(P)-binding Rossmann-like Domain"/>
    <property type="match status" value="2"/>
</dbReference>
<dbReference type="InterPro" id="IPR036291">
    <property type="entry name" value="NAD(P)-bd_dom_sf"/>
</dbReference>
<evidence type="ECO:0000259" key="8">
    <source>
        <dbReference type="PROSITE" id="PS51202"/>
    </source>
</evidence>
<keyword evidence="2" id="KW-0813">Transport</keyword>
<evidence type="ECO:0000313" key="9">
    <source>
        <dbReference type="EMBL" id="SHE44086.1"/>
    </source>
</evidence>
<feature type="domain" description="RCK N-terminal" evidence="7">
    <location>
        <begin position="228"/>
        <end position="345"/>
    </location>
</feature>
<dbReference type="GO" id="GO:0015079">
    <property type="term" value="F:potassium ion transmembrane transporter activity"/>
    <property type="evidence" value="ECO:0007669"/>
    <property type="project" value="InterPro"/>
</dbReference>
<dbReference type="SUPFAM" id="SSF51735">
    <property type="entry name" value="NAD(P)-binding Rossmann-fold domains"/>
    <property type="match status" value="2"/>
</dbReference>
<organism evidence="9 10">
    <name type="scientific">Tissierella praeacuta DSM 18095</name>
    <dbReference type="NCBI Taxonomy" id="1123404"/>
    <lineage>
        <taxon>Bacteria</taxon>
        <taxon>Bacillati</taxon>
        <taxon>Bacillota</taxon>
        <taxon>Tissierellia</taxon>
        <taxon>Tissierellales</taxon>
        <taxon>Tissierellaceae</taxon>
        <taxon>Tissierella</taxon>
    </lineage>
</organism>
<dbReference type="Gene3D" id="3.30.70.1450">
    <property type="entry name" value="Regulator of K+ conductance, C-terminal domain"/>
    <property type="match status" value="2"/>
</dbReference>
<dbReference type="Pfam" id="PF02080">
    <property type="entry name" value="TrkA_C"/>
    <property type="match status" value="2"/>
</dbReference>
<dbReference type="NCBIfam" id="NF007041">
    <property type="entry name" value="PRK09496.3-4"/>
    <property type="match status" value="1"/>
</dbReference>
<dbReference type="Pfam" id="PF02254">
    <property type="entry name" value="TrkA_N"/>
    <property type="match status" value="2"/>
</dbReference>
<keyword evidence="4" id="KW-0630">Potassium</keyword>
<accession>A0A1M4TI17</accession>
<evidence type="ECO:0000256" key="3">
    <source>
        <dbReference type="ARBA" id="ARBA00022538"/>
    </source>
</evidence>
<sequence length="463" mass="51278">MKVMVVGAGKLGYKLAESMVLEDIDVTVIDNNPKVINYVNEHLDVLTVLANGIDINILRELDINQYNLLVAATDSDETNTLICSLANKLGCEKTIARIRNPEYMQQLDFIKAEMGIDHIVNPDLATAQAMEKYLLKNYSFYSGEFASGKVRMIDFNIEHIEEFIGKKLAELENFDRLLITAISRDGDIIIPDGSTQLLSNDTIHVIGRSDDISNLNNRFSHDITKKDIERVMILGGSNIGFYLAQKLSGANISVTLIEKDKEKCQELSELLSDVLIIHGDGTDIHLLEEERISTMDAFVGVTGYDEENLLMALMAKQSGVPKTISKISRQNYTKIIDRLGIDAALNPIYITASNILKYIRGGKIVSVSLLIGGDGEVTEIIIGKDLPIVGKTLEELKLPKGIIIGAIVHNGKVVIPNGKSVIHANDRIVVFCLREDLPTLKMFFKSHKGGVLSELWNRAKCVR</sequence>
<evidence type="ECO:0000313" key="10">
    <source>
        <dbReference type="Proteomes" id="UP000184114"/>
    </source>
</evidence>
<dbReference type="InterPro" id="IPR006037">
    <property type="entry name" value="RCK_C"/>
</dbReference>
<dbReference type="PROSITE" id="PS51201">
    <property type="entry name" value="RCK_N"/>
    <property type="match status" value="2"/>
</dbReference>
<name>A0A1M4TI17_9FIRM</name>
<dbReference type="InterPro" id="IPR006036">
    <property type="entry name" value="K_uptake_TrkA"/>
</dbReference>
<dbReference type="SUPFAM" id="SSF116726">
    <property type="entry name" value="TrkA C-terminal domain-like"/>
    <property type="match status" value="2"/>
</dbReference>
<dbReference type="STRING" id="1123404.SAMN02745784_00686"/>
<keyword evidence="6" id="KW-0406">Ion transport</keyword>
<keyword evidence="5" id="KW-0520">NAD</keyword>
<keyword evidence="10" id="KW-1185">Reference proteome</keyword>
<dbReference type="PRINTS" id="PR00335">
    <property type="entry name" value="KUPTAKETRKA"/>
</dbReference>
<dbReference type="InterPro" id="IPR003148">
    <property type="entry name" value="RCK_N"/>
</dbReference>
<feature type="domain" description="RCK N-terminal" evidence="7">
    <location>
        <begin position="1"/>
        <end position="120"/>
    </location>
</feature>
<dbReference type="PROSITE" id="PS51202">
    <property type="entry name" value="RCK_C"/>
    <property type="match status" value="2"/>
</dbReference>
<evidence type="ECO:0000259" key="7">
    <source>
        <dbReference type="PROSITE" id="PS51201"/>
    </source>
</evidence>
<dbReference type="RefSeq" id="WP_072973142.1">
    <property type="nucleotide sequence ID" value="NZ_FQTY01000002.1"/>
</dbReference>
<dbReference type="InterPro" id="IPR036721">
    <property type="entry name" value="RCK_C_sf"/>
</dbReference>